<keyword evidence="4" id="KW-1185">Reference proteome</keyword>
<dbReference type="Proteomes" id="UP000015559">
    <property type="component" value="Chromosome"/>
</dbReference>
<proteinExistence type="predicted"/>
<dbReference type="Pfam" id="PF11845">
    <property type="entry name" value="Tll0287-like"/>
    <property type="match status" value="1"/>
</dbReference>
<name>S6AAG1_SULDS</name>
<feature type="chain" id="PRO_5004535937" description="Tll0287-like domain-containing protein" evidence="1">
    <location>
        <begin position="23"/>
        <end position="191"/>
    </location>
</feature>
<protein>
    <recommendedName>
        <fullName evidence="2">Tll0287-like domain-containing protein</fullName>
    </recommendedName>
</protein>
<evidence type="ECO:0000259" key="2">
    <source>
        <dbReference type="Pfam" id="PF11845"/>
    </source>
</evidence>
<dbReference type="InterPro" id="IPR021796">
    <property type="entry name" value="Tll0287-like_dom"/>
</dbReference>
<feature type="signal peptide" evidence="1">
    <location>
        <begin position="1"/>
        <end position="22"/>
    </location>
</feature>
<organism evidence="3 4">
    <name type="scientific">Sulfuricella denitrificans (strain DSM 22764 / NBRC 105220 / skB26)</name>
    <dbReference type="NCBI Taxonomy" id="1163617"/>
    <lineage>
        <taxon>Bacteria</taxon>
        <taxon>Pseudomonadati</taxon>
        <taxon>Pseudomonadota</taxon>
        <taxon>Betaproteobacteria</taxon>
        <taxon>Nitrosomonadales</taxon>
        <taxon>Sulfuricellaceae</taxon>
        <taxon>Sulfuricella</taxon>
    </lineage>
</organism>
<dbReference type="KEGG" id="sdr:SCD_n01989"/>
<evidence type="ECO:0000256" key="1">
    <source>
        <dbReference type="SAM" id="SignalP"/>
    </source>
</evidence>
<feature type="domain" description="Tll0287-like" evidence="2">
    <location>
        <begin position="31"/>
        <end position="190"/>
    </location>
</feature>
<dbReference type="STRING" id="1163617.SCD_n01989"/>
<accession>S6AAG1</accession>
<keyword evidence="1" id="KW-0732">Signal</keyword>
<dbReference type="HOGENOM" id="CLU_109783_1_0_4"/>
<reference evidence="3 4" key="1">
    <citation type="journal article" date="2012" name="Appl. Environ. Microbiol.">
        <title>Draft genome sequence of a psychrotolerant sulfur-oxidizing bacterium, Sulfuricella denitrificans skB26, and proteomic insights into cold adaptation.</title>
        <authorList>
            <person name="Watanabe T."/>
            <person name="Kojima H."/>
            <person name="Fukui M."/>
        </authorList>
    </citation>
    <scope>NUCLEOTIDE SEQUENCE [LARGE SCALE GENOMIC DNA]</scope>
    <source>
        <strain evidence="4">skB26</strain>
    </source>
</reference>
<dbReference type="RefSeq" id="WP_009204995.1">
    <property type="nucleotide sequence ID" value="NC_022357.1"/>
</dbReference>
<dbReference type="EMBL" id="AP013066">
    <property type="protein sequence ID" value="BAN35800.1"/>
    <property type="molecule type" value="Genomic_DNA"/>
</dbReference>
<dbReference type="eggNOG" id="COG1472">
    <property type="taxonomic scope" value="Bacteria"/>
</dbReference>
<evidence type="ECO:0000313" key="3">
    <source>
        <dbReference type="EMBL" id="BAN35800.1"/>
    </source>
</evidence>
<gene>
    <name evidence="3" type="ORF">SCD_n01989</name>
</gene>
<dbReference type="AlphaFoldDB" id="S6AAG1"/>
<sequence length="191" mass="21183">MKKQLLASATLLLATTTFQAVADDMAQYQEESRKIVKEFASQLGGEMQKEMKANGPVGAIKVCRDVAPTIASEVSRKNGWNVSRKSLKVRNAALGMPDAWEQKVLSDFEKRMEKENPANMEFAEVVTEPQGKFYRYMKAIPVQDVCLKCHGGDDTVAPNVKEALKAEYPHDKATGYTLGQIRGGFSIKRPL</sequence>
<dbReference type="OrthoDB" id="9797588at2"/>
<evidence type="ECO:0000313" key="4">
    <source>
        <dbReference type="Proteomes" id="UP000015559"/>
    </source>
</evidence>